<feature type="transmembrane region" description="Helical" evidence="1">
    <location>
        <begin position="200"/>
        <end position="224"/>
    </location>
</feature>
<feature type="transmembrane region" description="Helical" evidence="1">
    <location>
        <begin position="39"/>
        <end position="72"/>
    </location>
</feature>
<evidence type="ECO:0008006" key="4">
    <source>
        <dbReference type="Google" id="ProtNLM"/>
    </source>
</evidence>
<gene>
    <name evidence="2" type="ORF">GCM10023322_02640</name>
</gene>
<proteinExistence type="predicted"/>
<dbReference type="EMBL" id="BAABJQ010000001">
    <property type="protein sequence ID" value="GAA5177600.1"/>
    <property type="molecule type" value="Genomic_DNA"/>
</dbReference>
<sequence length="237" mass="23864">MSLLAPRRRRRRLRLLTSASRPTGRPALADRHPRTVAVAAGVFGAAVAVPAGGPVAGAAAAVYATLAALALLRRRRTRRVDEATARALDAVAVLAADLRAGVAPGGALSAALPAFAASDAAPVARLVERLASAWEVAEAAGSPLADLLERLEADVRWLDRIRGHAAAEASGAGATAWLLAALPVAGIGVGYGMGADPLHILFRTPVGGVCAGLALLLQVAGLAWSGRLARSIAGVAG</sequence>
<dbReference type="PANTHER" id="PTHR35007">
    <property type="entry name" value="INTEGRAL MEMBRANE PROTEIN-RELATED"/>
    <property type="match status" value="1"/>
</dbReference>
<accession>A0ABP9RI27</accession>
<keyword evidence="1" id="KW-0472">Membrane</keyword>
<protein>
    <recommendedName>
        <fullName evidence="4">Tight adherence protein B</fullName>
    </recommendedName>
</protein>
<dbReference type="Proteomes" id="UP001501570">
    <property type="component" value="Unassembled WGS sequence"/>
</dbReference>
<reference evidence="3" key="1">
    <citation type="journal article" date="2019" name="Int. J. Syst. Evol. Microbiol.">
        <title>The Global Catalogue of Microorganisms (GCM) 10K type strain sequencing project: providing services to taxonomists for standard genome sequencing and annotation.</title>
        <authorList>
            <consortium name="The Broad Institute Genomics Platform"/>
            <consortium name="The Broad Institute Genome Sequencing Center for Infectious Disease"/>
            <person name="Wu L."/>
            <person name="Ma J."/>
        </authorList>
    </citation>
    <scope>NUCLEOTIDE SEQUENCE [LARGE SCALE GENOMIC DNA]</scope>
    <source>
        <strain evidence="3">JCM 18304</strain>
    </source>
</reference>
<keyword evidence="1" id="KW-0812">Transmembrane</keyword>
<evidence type="ECO:0000313" key="3">
    <source>
        <dbReference type="Proteomes" id="UP001501570"/>
    </source>
</evidence>
<keyword evidence="3" id="KW-1185">Reference proteome</keyword>
<keyword evidence="1" id="KW-1133">Transmembrane helix</keyword>
<name>A0ABP9RI27_9ACTN</name>
<feature type="transmembrane region" description="Helical" evidence="1">
    <location>
        <begin position="176"/>
        <end position="194"/>
    </location>
</feature>
<organism evidence="2 3">
    <name type="scientific">Rugosimonospora acidiphila</name>
    <dbReference type="NCBI Taxonomy" id="556531"/>
    <lineage>
        <taxon>Bacteria</taxon>
        <taxon>Bacillati</taxon>
        <taxon>Actinomycetota</taxon>
        <taxon>Actinomycetes</taxon>
        <taxon>Micromonosporales</taxon>
        <taxon>Micromonosporaceae</taxon>
        <taxon>Rugosimonospora</taxon>
    </lineage>
</organism>
<evidence type="ECO:0000313" key="2">
    <source>
        <dbReference type="EMBL" id="GAA5177600.1"/>
    </source>
</evidence>
<dbReference type="PANTHER" id="PTHR35007:SF4">
    <property type="entry name" value="CONSERVED TRANSMEMBRANE PROTEIN-RELATED"/>
    <property type="match status" value="1"/>
</dbReference>
<evidence type="ECO:0000256" key="1">
    <source>
        <dbReference type="SAM" id="Phobius"/>
    </source>
</evidence>
<comment type="caution">
    <text evidence="2">The sequence shown here is derived from an EMBL/GenBank/DDBJ whole genome shotgun (WGS) entry which is preliminary data.</text>
</comment>